<dbReference type="Pfam" id="PF04268">
    <property type="entry name" value="SoxG"/>
    <property type="match status" value="1"/>
</dbReference>
<gene>
    <name evidence="1" type="ORF">GGR17_001698</name>
</gene>
<organism evidence="1 2">
    <name type="scientific">Actibacterium naphthalenivorans</name>
    <dbReference type="NCBI Taxonomy" id="1614693"/>
    <lineage>
        <taxon>Bacteria</taxon>
        <taxon>Pseudomonadati</taxon>
        <taxon>Pseudomonadota</taxon>
        <taxon>Alphaproteobacteria</taxon>
        <taxon>Rhodobacterales</taxon>
        <taxon>Roseobacteraceae</taxon>
        <taxon>Actibacterium</taxon>
    </lineage>
</organism>
<dbReference type="InterPro" id="IPR027266">
    <property type="entry name" value="TrmE/GcvT-like"/>
</dbReference>
<dbReference type="Proteomes" id="UP000585681">
    <property type="component" value="Unassembled WGS sequence"/>
</dbReference>
<dbReference type="EMBL" id="JACIEQ010000002">
    <property type="protein sequence ID" value="MBB4021889.1"/>
    <property type="molecule type" value="Genomic_DNA"/>
</dbReference>
<dbReference type="SUPFAM" id="SSF103025">
    <property type="entry name" value="Folate-binding domain"/>
    <property type="match status" value="1"/>
</dbReference>
<keyword evidence="1" id="KW-0560">Oxidoreductase</keyword>
<dbReference type="InterPro" id="IPR007375">
    <property type="entry name" value="SoxG"/>
</dbReference>
<reference evidence="1" key="1">
    <citation type="submission" date="2020-08" db="EMBL/GenBank/DDBJ databases">
        <title>Genomic Encyclopedia of Type Strains, Phase IV (KMG-IV): sequencing the most valuable type-strain genomes for metagenomic binning, comparative biology and taxonomic classification.</title>
        <authorList>
            <person name="Goeker M."/>
        </authorList>
    </citation>
    <scope>NUCLEOTIDE SEQUENCE [LARGE SCALE GENOMIC DNA]</scope>
    <source>
        <strain evidence="1">DSM 105040</strain>
    </source>
</reference>
<keyword evidence="2" id="KW-1185">Reference proteome</keyword>
<evidence type="ECO:0000313" key="2">
    <source>
        <dbReference type="Proteomes" id="UP000585681"/>
    </source>
</evidence>
<name>A0A840CF33_9RHOB</name>
<dbReference type="RefSeq" id="WP_054538636.1">
    <property type="nucleotide sequence ID" value="NZ_JACIEQ010000002.1"/>
</dbReference>
<proteinExistence type="predicted"/>
<dbReference type="GO" id="GO:0008115">
    <property type="term" value="F:sarcosine oxidase activity"/>
    <property type="evidence" value="ECO:0007669"/>
    <property type="project" value="UniProtKB-EC"/>
</dbReference>
<dbReference type="Gene3D" id="3.30.70.1520">
    <property type="entry name" value="Heterotetrameric sarcosine oxidase"/>
    <property type="match status" value="1"/>
</dbReference>
<comment type="caution">
    <text evidence="1">The sequence shown here is derived from an EMBL/GenBank/DDBJ whole genome shotgun (WGS) entry which is preliminary data.</text>
</comment>
<dbReference type="EC" id="1.5.3.1" evidence="1"/>
<evidence type="ECO:0000313" key="1">
    <source>
        <dbReference type="EMBL" id="MBB4021889.1"/>
    </source>
</evidence>
<dbReference type="Gene3D" id="3.30.1360.120">
    <property type="entry name" value="Probable tRNA modification gtpase trme, domain 1"/>
    <property type="match status" value="1"/>
</dbReference>
<dbReference type="AlphaFoldDB" id="A0A840CF33"/>
<accession>A0A840CF33</accession>
<protein>
    <submittedName>
        <fullName evidence="1">Sarcosine oxidase subunit gamma</fullName>
        <ecNumber evidence="1">1.5.3.1</ecNumber>
    </submittedName>
</protein>
<sequence>MSDPVSALNGAAYDGVVRVEELGLRGMITLRGDHASVAVKNAATGVAGVDFPDALACDTVGERGLAWMSPDELLVLVPYAEADRAVAAMQAELAGTHSLVVNVSDARAMFRISGPAAREVLAKLCPVDLSPGAFGPGDFRRTRAAQVPVAFWMQADDAFALICFRSVAGYVFDLLKTAARPGGEIGYFPAGA</sequence>